<protein>
    <recommendedName>
        <fullName evidence="4">Tyr recombinase domain-containing protein</fullName>
    </recommendedName>
</protein>
<evidence type="ECO:0000256" key="1">
    <source>
        <dbReference type="ARBA" id="ARBA00023172"/>
    </source>
</evidence>
<evidence type="ECO:0008006" key="4">
    <source>
        <dbReference type="Google" id="ProtNLM"/>
    </source>
</evidence>
<dbReference type="Gene3D" id="1.10.443.10">
    <property type="entry name" value="Intergrase catalytic core"/>
    <property type="match status" value="1"/>
</dbReference>
<proteinExistence type="predicted"/>
<sequence length="114" mass="12509">MTLGLRHGEILGLQWQDMNLDAGELHVRRAISTDAKGASRVTKPKTKSSARTLYLTPFRARVMTCSMAPREQKMETVWLDTVSITVEADEPSSVSFTAGPNGISMISSGVRTRN</sequence>
<evidence type="ECO:0000313" key="3">
    <source>
        <dbReference type="Proteomes" id="UP000600547"/>
    </source>
</evidence>
<dbReference type="GO" id="GO:0006310">
    <property type="term" value="P:DNA recombination"/>
    <property type="evidence" value="ECO:0007669"/>
    <property type="project" value="UniProtKB-KW"/>
</dbReference>
<accession>A0A8H9GJE7</accession>
<dbReference type="Proteomes" id="UP000600547">
    <property type="component" value="Unassembled WGS sequence"/>
</dbReference>
<dbReference type="EMBL" id="BMQG01000001">
    <property type="protein sequence ID" value="GGM32074.1"/>
    <property type="molecule type" value="Genomic_DNA"/>
</dbReference>
<dbReference type="AlphaFoldDB" id="A0A8H9GJE7"/>
<reference evidence="3" key="1">
    <citation type="journal article" date="2019" name="Int. J. Syst. Evol. Microbiol.">
        <title>The Global Catalogue of Microorganisms (GCM) 10K type strain sequencing project: providing services to taxonomists for standard genome sequencing and annotation.</title>
        <authorList>
            <consortium name="The Broad Institute Genomics Platform"/>
            <consortium name="The Broad Institute Genome Sequencing Center for Infectious Disease"/>
            <person name="Wu L."/>
            <person name="Ma J."/>
        </authorList>
    </citation>
    <scope>NUCLEOTIDE SEQUENCE [LARGE SCALE GENOMIC DNA]</scope>
    <source>
        <strain evidence="3">JCM 31047</strain>
    </source>
</reference>
<dbReference type="GO" id="GO:0003677">
    <property type="term" value="F:DNA binding"/>
    <property type="evidence" value="ECO:0007669"/>
    <property type="project" value="InterPro"/>
</dbReference>
<name>A0A8H9GJE7_9DEIO</name>
<comment type="caution">
    <text evidence="2">The sequence shown here is derived from an EMBL/GenBank/DDBJ whole genome shotgun (WGS) entry which is preliminary data.</text>
</comment>
<organism evidence="2 3">
    <name type="scientific">Deinococcus arenae</name>
    <dbReference type="NCBI Taxonomy" id="1452751"/>
    <lineage>
        <taxon>Bacteria</taxon>
        <taxon>Thermotogati</taxon>
        <taxon>Deinococcota</taxon>
        <taxon>Deinococci</taxon>
        <taxon>Deinococcales</taxon>
        <taxon>Deinococcaceae</taxon>
        <taxon>Deinococcus</taxon>
    </lineage>
</organism>
<gene>
    <name evidence="2" type="ORF">GCM10008956_05320</name>
</gene>
<keyword evidence="1" id="KW-0233">DNA recombination</keyword>
<evidence type="ECO:0000313" key="2">
    <source>
        <dbReference type="EMBL" id="GGM32074.1"/>
    </source>
</evidence>
<keyword evidence="3" id="KW-1185">Reference proteome</keyword>
<dbReference type="InterPro" id="IPR011010">
    <property type="entry name" value="DNA_brk_join_enz"/>
</dbReference>
<dbReference type="GO" id="GO:0015074">
    <property type="term" value="P:DNA integration"/>
    <property type="evidence" value="ECO:0007669"/>
    <property type="project" value="InterPro"/>
</dbReference>
<dbReference type="SUPFAM" id="SSF56349">
    <property type="entry name" value="DNA breaking-rejoining enzymes"/>
    <property type="match status" value="1"/>
</dbReference>
<dbReference type="InterPro" id="IPR013762">
    <property type="entry name" value="Integrase-like_cat_sf"/>
</dbReference>